<comment type="caution">
    <text evidence="2">The sequence shown here is derived from an EMBL/GenBank/DDBJ whole genome shotgun (WGS) entry which is preliminary data.</text>
</comment>
<evidence type="ECO:0000313" key="2">
    <source>
        <dbReference type="EMBL" id="RLE10487.1"/>
    </source>
</evidence>
<dbReference type="SUPFAM" id="SSF88723">
    <property type="entry name" value="PIN domain-like"/>
    <property type="match status" value="1"/>
</dbReference>
<dbReference type="AlphaFoldDB" id="A0A662D8R2"/>
<feature type="domain" description="PIN" evidence="1">
    <location>
        <begin position="1"/>
        <end position="115"/>
    </location>
</feature>
<dbReference type="Pfam" id="PF01850">
    <property type="entry name" value="PIN"/>
    <property type="match status" value="1"/>
</dbReference>
<dbReference type="Gene3D" id="3.40.50.1010">
    <property type="entry name" value="5'-nuclease"/>
    <property type="match status" value="1"/>
</dbReference>
<dbReference type="Proteomes" id="UP000280417">
    <property type="component" value="Unassembled WGS sequence"/>
</dbReference>
<reference evidence="2 3" key="1">
    <citation type="submission" date="2018-06" db="EMBL/GenBank/DDBJ databases">
        <title>Extensive metabolic versatility and redundancy in microbially diverse, dynamic hydrothermal sediments.</title>
        <authorList>
            <person name="Dombrowski N."/>
            <person name="Teske A."/>
            <person name="Baker B.J."/>
        </authorList>
    </citation>
    <scope>NUCLEOTIDE SEQUENCE [LARGE SCALE GENOMIC DNA]</scope>
    <source>
        <strain evidence="2">B3_G15</strain>
    </source>
</reference>
<evidence type="ECO:0000259" key="1">
    <source>
        <dbReference type="Pfam" id="PF01850"/>
    </source>
</evidence>
<sequence length="126" mass="14567">MIVDSFGWIEWLTEGELADKYADYLRSPEKLITPVIVTYEVYKKLKQILSEEFALRVVAKFHETKIIPLTADLALLAPDVSLKWKLPMADAFVYATALSEKCPVVTFDPHFERLRQVIIPKKNDRK</sequence>
<dbReference type="CDD" id="cd18686">
    <property type="entry name" value="PIN_VapC-like"/>
    <property type="match status" value="1"/>
</dbReference>
<accession>A0A662D8R2</accession>
<dbReference type="InterPro" id="IPR002716">
    <property type="entry name" value="PIN_dom"/>
</dbReference>
<name>A0A662D8R2_UNCAE</name>
<dbReference type="InterPro" id="IPR029060">
    <property type="entry name" value="PIN-like_dom_sf"/>
</dbReference>
<evidence type="ECO:0000313" key="3">
    <source>
        <dbReference type="Proteomes" id="UP000280417"/>
    </source>
</evidence>
<organism evidence="2 3">
    <name type="scientific">Aerophobetes bacterium</name>
    <dbReference type="NCBI Taxonomy" id="2030807"/>
    <lineage>
        <taxon>Bacteria</taxon>
        <taxon>Candidatus Aerophobota</taxon>
    </lineage>
</organism>
<proteinExistence type="predicted"/>
<gene>
    <name evidence="2" type="ORF">DRJ04_09185</name>
</gene>
<protein>
    <submittedName>
        <fullName evidence="2">Type II toxin-antitoxin system VapC family toxin</fullName>
    </submittedName>
</protein>
<dbReference type="EMBL" id="QMQA01000319">
    <property type="protein sequence ID" value="RLE10487.1"/>
    <property type="molecule type" value="Genomic_DNA"/>
</dbReference>